<reference evidence="2" key="1">
    <citation type="submission" date="2021-09" db="EMBL/GenBank/DDBJ databases">
        <authorList>
            <consortium name="AG Swart"/>
            <person name="Singh M."/>
            <person name="Singh A."/>
            <person name="Seah K."/>
            <person name="Emmerich C."/>
        </authorList>
    </citation>
    <scope>NUCLEOTIDE SEQUENCE</scope>
    <source>
        <strain evidence="2">ATCC30299</strain>
    </source>
</reference>
<evidence type="ECO:0000256" key="1">
    <source>
        <dbReference type="SAM" id="Phobius"/>
    </source>
</evidence>
<gene>
    <name evidence="2" type="ORF">BSTOLATCC_MIC65299</name>
</gene>
<dbReference type="EMBL" id="CAJZBQ010000063">
    <property type="protein sequence ID" value="CAG9335991.1"/>
    <property type="molecule type" value="Genomic_DNA"/>
</dbReference>
<evidence type="ECO:0008006" key="4">
    <source>
        <dbReference type="Google" id="ProtNLM"/>
    </source>
</evidence>
<evidence type="ECO:0000313" key="2">
    <source>
        <dbReference type="EMBL" id="CAG9335991.1"/>
    </source>
</evidence>
<keyword evidence="3" id="KW-1185">Reference proteome</keyword>
<keyword evidence="1" id="KW-0812">Transmembrane</keyword>
<evidence type="ECO:0000313" key="3">
    <source>
        <dbReference type="Proteomes" id="UP001162131"/>
    </source>
</evidence>
<dbReference type="AlphaFoldDB" id="A0AAU9KD73"/>
<name>A0AAU9KD73_9CILI</name>
<keyword evidence="1" id="KW-1133">Transmembrane helix</keyword>
<keyword evidence="1" id="KW-0472">Membrane</keyword>
<protein>
    <recommendedName>
        <fullName evidence="4">Cytochrome c biogenesis protein</fullName>
    </recommendedName>
</protein>
<dbReference type="Proteomes" id="UP001162131">
    <property type="component" value="Unassembled WGS sequence"/>
</dbReference>
<proteinExistence type="predicted"/>
<sequence length="131" mass="14777">MVQVGSPLIEVPSLYFSIGYSLSIISFVTLSLFSLCNWRLWAFGLRFSKALLMIFKAMQQMHILNRIYSTDEIPTTSAIDKNNSLDSLESSDFPGLFILQGFWGLLSIVLLNSELQSSDISWALETINDFP</sequence>
<comment type="caution">
    <text evidence="2">The sequence shown here is derived from an EMBL/GenBank/DDBJ whole genome shotgun (WGS) entry which is preliminary data.</text>
</comment>
<organism evidence="2 3">
    <name type="scientific">Blepharisma stoltei</name>
    <dbReference type="NCBI Taxonomy" id="1481888"/>
    <lineage>
        <taxon>Eukaryota</taxon>
        <taxon>Sar</taxon>
        <taxon>Alveolata</taxon>
        <taxon>Ciliophora</taxon>
        <taxon>Postciliodesmatophora</taxon>
        <taxon>Heterotrichea</taxon>
        <taxon>Heterotrichida</taxon>
        <taxon>Blepharismidae</taxon>
        <taxon>Blepharisma</taxon>
    </lineage>
</organism>
<feature type="transmembrane region" description="Helical" evidence="1">
    <location>
        <begin position="14"/>
        <end position="33"/>
    </location>
</feature>
<accession>A0AAU9KD73</accession>